<evidence type="ECO:0000256" key="6">
    <source>
        <dbReference type="PROSITE-ProRule" id="PRU01362"/>
    </source>
</evidence>
<reference evidence="8 9" key="1">
    <citation type="submission" date="2022-01" db="EMBL/GenBank/DDBJ databases">
        <authorList>
            <person name="Won M."/>
            <person name="Kim S.-J."/>
            <person name="Kwon S.-W."/>
        </authorList>
    </citation>
    <scope>NUCLEOTIDE SEQUENCE [LARGE SCALE GENOMIC DNA]</scope>
    <source>
        <strain evidence="8 9">KCTC 23505</strain>
    </source>
</reference>
<name>A0ABS9DUR4_9PROT</name>
<gene>
    <name evidence="8" type="ORF">L2A60_07200</name>
</gene>
<protein>
    <submittedName>
        <fullName evidence="8">DUF4433 domain-containing protein</fullName>
    </submittedName>
</protein>
<keyword evidence="9" id="KW-1185">Reference proteome</keyword>
<feature type="active site" evidence="6">
    <location>
        <position position="167"/>
    </location>
</feature>
<dbReference type="RefSeq" id="WP_235703703.1">
    <property type="nucleotide sequence ID" value="NZ_JAKGBZ010000010.1"/>
</dbReference>
<feature type="active site" description="Proton acceptor" evidence="6">
    <location>
        <position position="53"/>
    </location>
</feature>
<comment type="caution">
    <text evidence="6">Lacks conserved residue(s) required for the propagation of feature annotation.</text>
</comment>
<evidence type="ECO:0000256" key="5">
    <source>
        <dbReference type="ARBA" id="ARBA00023125"/>
    </source>
</evidence>
<dbReference type="Pfam" id="PF14487">
    <property type="entry name" value="DarT"/>
    <property type="match status" value="1"/>
</dbReference>
<keyword evidence="4 6" id="KW-0548">Nucleotidyltransferase</keyword>
<comment type="catalytic activity">
    <reaction evidence="6">
        <text>a thymidine in DNA + NAD(+) = an N-(ADP-alpha-D-ribosyl)-thymidine in DNA + nicotinamide + H(+)</text>
        <dbReference type="Rhea" id="RHEA:71651"/>
        <dbReference type="Rhea" id="RHEA-COMP:13556"/>
        <dbReference type="Rhea" id="RHEA-COMP:18051"/>
        <dbReference type="ChEBI" id="CHEBI:15378"/>
        <dbReference type="ChEBI" id="CHEBI:17154"/>
        <dbReference type="ChEBI" id="CHEBI:57540"/>
        <dbReference type="ChEBI" id="CHEBI:137386"/>
        <dbReference type="ChEBI" id="CHEBI:191199"/>
    </reaction>
</comment>
<feature type="binding site" evidence="6">
    <location>
        <position position="53"/>
    </location>
    <ligand>
        <name>NAD(+)</name>
        <dbReference type="ChEBI" id="CHEBI:57540"/>
    </ligand>
</feature>
<evidence type="ECO:0000313" key="8">
    <source>
        <dbReference type="EMBL" id="MCF3946470.1"/>
    </source>
</evidence>
<accession>A0ABS9DUR4</accession>
<keyword evidence="3 6" id="KW-0808">Transferase</keyword>
<evidence type="ECO:0000256" key="4">
    <source>
        <dbReference type="ARBA" id="ARBA00022695"/>
    </source>
</evidence>
<dbReference type="Proteomes" id="UP001521209">
    <property type="component" value="Unassembled WGS sequence"/>
</dbReference>
<evidence type="ECO:0000313" key="9">
    <source>
        <dbReference type="Proteomes" id="UP001521209"/>
    </source>
</evidence>
<comment type="caution">
    <text evidence="8">The sequence shown here is derived from an EMBL/GenBank/DDBJ whole genome shotgun (WGS) entry which is preliminary data.</text>
</comment>
<comment type="similarity">
    <text evidence="6">Belongs to the DarT ADP-ribosyltransferase family.</text>
</comment>
<dbReference type="PROSITE" id="PS52018">
    <property type="entry name" value="DART"/>
    <property type="match status" value="1"/>
</dbReference>
<keyword evidence="2 6" id="KW-0328">Glycosyltransferase</keyword>
<proteinExistence type="inferred from homology"/>
<dbReference type="EMBL" id="JAKGBZ010000010">
    <property type="protein sequence ID" value="MCF3946470.1"/>
    <property type="molecule type" value="Genomic_DNA"/>
</dbReference>
<dbReference type="InterPro" id="IPR029494">
    <property type="entry name" value="DarT"/>
</dbReference>
<evidence type="ECO:0000256" key="1">
    <source>
        <dbReference type="ARBA" id="ARBA00022649"/>
    </source>
</evidence>
<evidence type="ECO:0000256" key="3">
    <source>
        <dbReference type="ARBA" id="ARBA00022679"/>
    </source>
</evidence>
<feature type="binding site" evidence="6">
    <location>
        <begin position="14"/>
        <end position="16"/>
    </location>
    <ligand>
        <name>NAD(+)</name>
        <dbReference type="ChEBI" id="CHEBI:57540"/>
    </ligand>
</feature>
<sequence length="215" mass="23849">MALDLTPERGLLFRITHVANLPWLLANGLHCTNGAASDPNFVAIGNPDLIGARARRPVPIPPGGTLADYVPFYFTPKSPMLLNIKTGYNGIVHRPDKDIAILVSSCRTMSDNGVPMLFTDRHAYTATATWSGKPADLAAMIDWDILRRHDFARDDRYPDKKERYQAEALAHRHVPPNALLGIGCVSETVRHTIETQVRAVGLALKVVVRPEWYFS</sequence>
<keyword evidence="5 6" id="KW-0238">DNA-binding</keyword>
<feature type="domain" description="DarT" evidence="7">
    <location>
        <begin position="10"/>
        <end position="214"/>
    </location>
</feature>
<organism evidence="8 9">
    <name type="scientific">Acidiphilium iwatense</name>
    <dbReference type="NCBI Taxonomy" id="768198"/>
    <lineage>
        <taxon>Bacteria</taxon>
        <taxon>Pseudomonadati</taxon>
        <taxon>Pseudomonadota</taxon>
        <taxon>Alphaproteobacteria</taxon>
        <taxon>Acetobacterales</taxon>
        <taxon>Acidocellaceae</taxon>
        <taxon>Acidiphilium</taxon>
    </lineage>
</organism>
<evidence type="ECO:0000259" key="7">
    <source>
        <dbReference type="PROSITE" id="PS52018"/>
    </source>
</evidence>
<keyword evidence="1 6" id="KW-1277">Toxin-antitoxin system</keyword>
<evidence type="ECO:0000256" key="2">
    <source>
        <dbReference type="ARBA" id="ARBA00022676"/>
    </source>
</evidence>